<dbReference type="InterPro" id="IPR002035">
    <property type="entry name" value="VWF_A"/>
</dbReference>
<evidence type="ECO:0008006" key="9">
    <source>
        <dbReference type="Google" id="ProtNLM"/>
    </source>
</evidence>
<evidence type="ECO:0000313" key="8">
    <source>
        <dbReference type="Proteomes" id="UP000218334"/>
    </source>
</evidence>
<keyword evidence="1" id="KW-0808">Transferase</keyword>
<dbReference type="GO" id="GO:0016740">
    <property type="term" value="F:transferase activity"/>
    <property type="evidence" value="ECO:0007669"/>
    <property type="project" value="UniProtKB-KW"/>
</dbReference>
<dbReference type="PROSITE" id="PS50234">
    <property type="entry name" value="VWFA"/>
    <property type="match status" value="1"/>
</dbReference>
<accession>A0A2H3ALJ2</accession>
<feature type="compositionally biased region" description="Basic and acidic residues" evidence="4">
    <location>
        <begin position="1625"/>
        <end position="1634"/>
    </location>
</feature>
<keyword evidence="2" id="KW-0833">Ubl conjugation pathway</keyword>
<dbReference type="SUPFAM" id="SSF53300">
    <property type="entry name" value="vWA-like"/>
    <property type="match status" value="1"/>
</dbReference>
<feature type="region of interest" description="Disordered" evidence="4">
    <location>
        <begin position="1624"/>
        <end position="1648"/>
    </location>
</feature>
<dbReference type="PANTHER" id="PTHR24067">
    <property type="entry name" value="UBIQUITIN-CONJUGATING ENZYME E2"/>
    <property type="match status" value="1"/>
</dbReference>
<dbReference type="STRING" id="1076256.A0A2H3ALJ2"/>
<dbReference type="EMBL" id="KZ293498">
    <property type="protein sequence ID" value="PBK59749.1"/>
    <property type="molecule type" value="Genomic_DNA"/>
</dbReference>
<dbReference type="Pfam" id="PF00179">
    <property type="entry name" value="UQ_con"/>
    <property type="match status" value="1"/>
</dbReference>
<feature type="active site" description="Glycyl thioester intermediate" evidence="3">
    <location>
        <position position="1562"/>
    </location>
</feature>
<sequence length="1648" mass="183510">MVAGEKPAAPAGGTLRFSVPMSAKRRILVAFESEHIQKRRKFTVQIGTSASNETLIQEIASYISIEDPANIVLELPGGFELRRQDGIDCIEDGEVVTARYYLQQPAQIDLEPPKSLTSSVPEASVIEPGRFRVRLITAKSARDYARQTPKEQGEHPNGVHCFEGQAISGNTTLCSLRTEACRVLGWGEYEEDNRCQHEPESACSCVIASEIEQHGLASTLHCRFTTNGSLCKNATCPYSHVSVSDHLPADEPPHCSICAEFLGFPCPDCMKFATENDIEPGEVLFCPLVQNVGCKHMHHHHCLRGMSSPGCPSGCSVDRYPRESAIFDTSERHIIIAYDGDRIERIPIPLTAGTIDSVIQLSTKDIIAFVEDFLSGKDYKRSGLSMRIHYRNPVTEYTRLTRSTLVSVCSSSKHTTQNHRRFDLFSHKTPFNRASESMRPFCVDLHTSRSPILACGCARLSDLFPSSGQEISLYVVKRHRQHTNTDNKGVTSKQSMYLSDMSYQPCIIQTPRGMSAFLASLYRLCALVADKGGAAERRIISSLYTITRFPPAARTLAVLLRNKNPLPEERAALSEATFHALRDFIPAGIAGPVQISTNPGRFFEAARILLGHVLTMGDVTDSNSANPIVEDISLVCSVSQKRLVDPVLLGTEYVNRGVSALRWAGGELFRPSHRTAVPAAVDIEESPKGVLDQLLSYSKLLDCSSNIVFFPHKVDPPSPSSVYSLDSLGRDFHSAIKRVNETDLVTRGPLDLKAVNVIPLQIVLDEVGFLAVFTGRGCGSTRDVNFFRPSHGGDTEVDVNDVGHALQKVIAERQAENTWQVDSFDGLSGTNRPPDEARAIVLCLDLSNSMNERSGVSRPGKQSEGPPDKSAYDPNLEAQKTYECRHAWSSYLKKPQNNEVRSFFYGFGWHGGEDRYDLLNNLKTITSREALRYHELLESQPDLRNEMANLAHFAVACSRQKNAILELLRNPTKAESTGLAPFDVPVRLLDPKTGDLLRNPRNPLNAPSEGILVNIDSCDYFEQCEDWPLGYYEPFESVLGAYTELKTWVSAGDLLSSLDDDDGKWVPITCKHKGKQTTWYLPISTTVRTLYAICNRFTEAAYGSFTISRSHFPINLSDLRISMTSLSAGGVIELVRTVPHRRAKIAAEVSLHGRHVDMLLSRNASALCVLSYLHQLRELPMSQMRLWYGLAHVGDGMRRGCMFDYLDDCTGRNSPNQAGPRKFEILTWSWRLAAERRSKEESKHLTRLHVLKELVNHLLNRAGSFDTSASLVLGLITFSDTVCIKQELTPIFENFRRQLEDVDAKGDTCLYDALNAARSTLVNYRKDLPNLRKRIIVVSDGDDNKSVSSARDVAIALQKDQVTVDSVQVGTCSNVTLHKISVATNGYRFAPQTSLSDALSIFDLETMLSSIERPPKPAPPQIRGIWDWNILGNTSLYPIDVVTIDRFPKRADHSKLNENVQPASKSVHTGSSQNDRQKRIMRELKEIVRDPHTNIDVYVNESDISFFKLVLEVPKDTDNCVYAGGTFLLTCDLPEFYPRDPPNIRFVTFILHPNISKQGKVCIAELGRLWSSDISLKDTLSLVYGLLLTPDLENPVEMQASLTYYEDGGSFALHATNAVQNHASKTREEWKEELSSEGEVDRDTDDLY</sequence>
<feature type="domain" description="VWFA" evidence="6">
    <location>
        <begin position="1238"/>
        <end position="1411"/>
    </location>
</feature>
<reference evidence="8" key="1">
    <citation type="journal article" date="2017" name="Nat. Ecol. Evol.">
        <title>Genome expansion and lineage-specific genetic innovations in the forest pathogenic fungi Armillaria.</title>
        <authorList>
            <person name="Sipos G."/>
            <person name="Prasanna A.N."/>
            <person name="Walter M.C."/>
            <person name="O'Connor E."/>
            <person name="Balint B."/>
            <person name="Krizsan K."/>
            <person name="Kiss B."/>
            <person name="Hess J."/>
            <person name="Varga T."/>
            <person name="Slot J."/>
            <person name="Riley R."/>
            <person name="Boka B."/>
            <person name="Rigling D."/>
            <person name="Barry K."/>
            <person name="Lee J."/>
            <person name="Mihaltcheva S."/>
            <person name="LaButti K."/>
            <person name="Lipzen A."/>
            <person name="Waldron R."/>
            <person name="Moloney N.M."/>
            <person name="Sperisen C."/>
            <person name="Kredics L."/>
            <person name="Vagvoelgyi C."/>
            <person name="Patrignani A."/>
            <person name="Fitzpatrick D."/>
            <person name="Nagy I."/>
            <person name="Doyle S."/>
            <person name="Anderson J.B."/>
            <person name="Grigoriev I.V."/>
            <person name="Gueldener U."/>
            <person name="Muensterkoetter M."/>
            <person name="Nagy L.G."/>
        </authorList>
    </citation>
    <scope>NUCLEOTIDE SEQUENCE [LARGE SCALE GENOMIC DNA]</scope>
    <source>
        <strain evidence="8">28-4</strain>
    </source>
</reference>
<proteinExistence type="predicted"/>
<dbReference type="InterPro" id="IPR016135">
    <property type="entry name" value="UBQ-conjugating_enzyme/RWD"/>
</dbReference>
<evidence type="ECO:0000256" key="2">
    <source>
        <dbReference type="ARBA" id="ARBA00022786"/>
    </source>
</evidence>
<evidence type="ECO:0000259" key="6">
    <source>
        <dbReference type="PROSITE" id="PS50234"/>
    </source>
</evidence>
<dbReference type="SMART" id="SM00212">
    <property type="entry name" value="UBCc"/>
    <property type="match status" value="1"/>
</dbReference>
<dbReference type="SUPFAM" id="SSF54495">
    <property type="entry name" value="UBC-like"/>
    <property type="match status" value="1"/>
</dbReference>
<feature type="region of interest" description="Disordered" evidence="4">
    <location>
        <begin position="851"/>
        <end position="874"/>
    </location>
</feature>
<evidence type="ECO:0000313" key="7">
    <source>
        <dbReference type="EMBL" id="PBK59749.1"/>
    </source>
</evidence>
<dbReference type="Pfam" id="PF13519">
    <property type="entry name" value="VWA_2"/>
    <property type="match status" value="1"/>
</dbReference>
<name>A0A2H3ALJ2_9AGAR</name>
<dbReference type="PROSITE" id="PS00183">
    <property type="entry name" value="UBC_1"/>
    <property type="match status" value="1"/>
</dbReference>
<gene>
    <name evidence="7" type="ORF">ARMSODRAFT_1009608</name>
</gene>
<dbReference type="InterPro" id="IPR036465">
    <property type="entry name" value="vWFA_dom_sf"/>
</dbReference>
<feature type="compositionally biased region" description="Acidic residues" evidence="4">
    <location>
        <begin position="1635"/>
        <end position="1648"/>
    </location>
</feature>
<dbReference type="CDD" id="cd00198">
    <property type="entry name" value="vWFA"/>
    <property type="match status" value="1"/>
</dbReference>
<dbReference type="InterPro" id="IPR000608">
    <property type="entry name" value="UBC"/>
</dbReference>
<dbReference type="PROSITE" id="PS50127">
    <property type="entry name" value="UBC_2"/>
    <property type="match status" value="1"/>
</dbReference>
<protein>
    <recommendedName>
        <fullName evidence="9">UBC core domain-containing protein</fullName>
    </recommendedName>
</protein>
<dbReference type="InterPro" id="IPR050113">
    <property type="entry name" value="Ub_conjugating_enzyme"/>
</dbReference>
<evidence type="ECO:0000259" key="5">
    <source>
        <dbReference type="PROSITE" id="PS50127"/>
    </source>
</evidence>
<dbReference type="Gene3D" id="3.10.110.10">
    <property type="entry name" value="Ubiquitin Conjugating Enzyme"/>
    <property type="match status" value="1"/>
</dbReference>
<keyword evidence="8" id="KW-1185">Reference proteome</keyword>
<dbReference type="Proteomes" id="UP000218334">
    <property type="component" value="Unassembled WGS sequence"/>
</dbReference>
<feature type="domain" description="UBC core" evidence="5">
    <location>
        <begin position="1475"/>
        <end position="1624"/>
    </location>
</feature>
<organism evidence="7 8">
    <name type="scientific">Armillaria solidipes</name>
    <dbReference type="NCBI Taxonomy" id="1076256"/>
    <lineage>
        <taxon>Eukaryota</taxon>
        <taxon>Fungi</taxon>
        <taxon>Dikarya</taxon>
        <taxon>Basidiomycota</taxon>
        <taxon>Agaricomycotina</taxon>
        <taxon>Agaricomycetes</taxon>
        <taxon>Agaricomycetidae</taxon>
        <taxon>Agaricales</taxon>
        <taxon>Marasmiineae</taxon>
        <taxon>Physalacriaceae</taxon>
        <taxon>Armillaria</taxon>
    </lineage>
</organism>
<dbReference type="Gene3D" id="3.40.50.410">
    <property type="entry name" value="von Willebrand factor, type A domain"/>
    <property type="match status" value="1"/>
</dbReference>
<dbReference type="InterPro" id="IPR023313">
    <property type="entry name" value="UBQ-conjugating_AS"/>
</dbReference>
<evidence type="ECO:0000256" key="1">
    <source>
        <dbReference type="ARBA" id="ARBA00022679"/>
    </source>
</evidence>
<evidence type="ECO:0000256" key="4">
    <source>
        <dbReference type="SAM" id="MobiDB-lite"/>
    </source>
</evidence>
<evidence type="ECO:0000256" key="3">
    <source>
        <dbReference type="PROSITE-ProRule" id="PRU10133"/>
    </source>
</evidence>